<comment type="caution">
    <text evidence="1">The sequence shown here is derived from an EMBL/GenBank/DDBJ whole genome shotgun (WGS) entry which is preliminary data.</text>
</comment>
<gene>
    <name evidence="1" type="ORF">RDB_LOCUS106487</name>
</gene>
<accession>A0A8H3CNN1</accession>
<name>A0A8H3CNN1_9AGAM</name>
<proteinExistence type="predicted"/>
<evidence type="ECO:0000313" key="1">
    <source>
        <dbReference type="EMBL" id="CAE6486883.1"/>
    </source>
</evidence>
<dbReference type="EMBL" id="CAJMWY010002302">
    <property type="protein sequence ID" value="CAE6486883.1"/>
    <property type="molecule type" value="Genomic_DNA"/>
</dbReference>
<evidence type="ECO:0000313" key="2">
    <source>
        <dbReference type="Proteomes" id="UP000663861"/>
    </source>
</evidence>
<reference evidence="1" key="1">
    <citation type="submission" date="2021-01" db="EMBL/GenBank/DDBJ databases">
        <authorList>
            <person name="Kaushik A."/>
        </authorList>
    </citation>
    <scope>NUCLEOTIDE SEQUENCE</scope>
    <source>
        <strain evidence="1">AG4-RS23</strain>
    </source>
</reference>
<dbReference type="Proteomes" id="UP000663861">
    <property type="component" value="Unassembled WGS sequence"/>
</dbReference>
<sequence length="143" mass="16389">MFPFISSAAGTALHLLSDRSPAVRTLIGTRKDGVDRYFSRPIASITGLGFTGFFDRLSTATGFRDIEGRMVLKRGWSWDDFEPVWWRNVLGYAIYVVIHDAWDLVYAWLRVTERRSRKIVDRAFDGVDLASLDLRESWRLGAN</sequence>
<organism evidence="1 2">
    <name type="scientific">Rhizoctonia solani</name>
    <dbReference type="NCBI Taxonomy" id="456999"/>
    <lineage>
        <taxon>Eukaryota</taxon>
        <taxon>Fungi</taxon>
        <taxon>Dikarya</taxon>
        <taxon>Basidiomycota</taxon>
        <taxon>Agaricomycotina</taxon>
        <taxon>Agaricomycetes</taxon>
        <taxon>Cantharellales</taxon>
        <taxon>Ceratobasidiaceae</taxon>
        <taxon>Rhizoctonia</taxon>
    </lineage>
</organism>
<protein>
    <submittedName>
        <fullName evidence="1">Uncharacterized protein</fullName>
    </submittedName>
</protein>
<dbReference type="AlphaFoldDB" id="A0A8H3CNN1"/>